<dbReference type="OMA" id="PARHIEK"/>
<dbReference type="GO" id="GO:0000278">
    <property type="term" value="P:mitotic cell cycle"/>
    <property type="evidence" value="ECO:0007669"/>
    <property type="project" value="TreeGrafter"/>
</dbReference>
<dbReference type="GO" id="GO:0051301">
    <property type="term" value="P:cell division"/>
    <property type="evidence" value="ECO:0007669"/>
    <property type="project" value="InterPro"/>
</dbReference>
<dbReference type="GO" id="GO:0031110">
    <property type="term" value="P:regulation of microtubule polymerization or depolymerization"/>
    <property type="evidence" value="ECO:0007669"/>
    <property type="project" value="TreeGrafter"/>
</dbReference>
<sequence>MMFRVCARTESLAQILAPSQSVGSLAWCQEGTKNSAAGDDTMMAAASVNGEILSQLLQRSMQDYHIKAEEIQLLCELKAASSSEDTKPDVRNHDQAGKDALSLVLQELATDVGRLEYALNEVEKFAKEERAALHEHRALVAVILEQEKSVEYAEKHLPEQYKAKLRTKHRISSEPAKKVLESQPDPVAQGDARAHITDASSNSSSKPPSASAPAAPPGYRSRQERVKEAMLGGSAAGPNGSVPSIAWIKEHEFEGVPSYRRGRMTLDRVNVAVDEINAMLQEKYELLQKPARELSSEQLDNMQKYEAWSKEKEVQGKFFFADAEVKQRHGRFKLDSNGKVVLEILRAVGRLTVTRGDKGVRLFILSST</sequence>
<dbReference type="PANTHER" id="PTHR28573:SF1">
    <property type="entry name" value="SPINDLE AND KINETOCHORE-ASSOCIATED PROTEIN 1"/>
    <property type="match status" value="1"/>
</dbReference>
<comment type="similarity">
    <text evidence="1">Belongs to the SKA1 family.</text>
</comment>
<dbReference type="Pfam" id="PF07160">
    <property type="entry name" value="SKA1"/>
    <property type="match status" value="1"/>
</dbReference>
<dbReference type="AlphaFoldDB" id="A0A5J4YXE9"/>
<comment type="caution">
    <text evidence="3">The sequence shown here is derived from an EMBL/GenBank/DDBJ whole genome shotgun (WGS) entry which is preliminary data.</text>
</comment>
<feature type="compositionally biased region" description="Low complexity" evidence="2">
    <location>
        <begin position="199"/>
        <end position="213"/>
    </location>
</feature>
<accession>A0A5J4YXE9</accession>
<dbReference type="InterPro" id="IPR042031">
    <property type="entry name" value="SKA1_MBD_sf"/>
</dbReference>
<dbReference type="GO" id="GO:0008017">
    <property type="term" value="F:microtubule binding"/>
    <property type="evidence" value="ECO:0007669"/>
    <property type="project" value="InterPro"/>
</dbReference>
<dbReference type="OrthoDB" id="5962at2759"/>
<dbReference type="PANTHER" id="PTHR28573">
    <property type="entry name" value="SPINDLE AND KINETOCHORE-ASSOCIATED PROTEIN 1"/>
    <property type="match status" value="1"/>
</dbReference>
<evidence type="ECO:0000256" key="1">
    <source>
        <dbReference type="ARBA" id="ARBA00006836"/>
    </source>
</evidence>
<keyword evidence="4" id="KW-1185">Reference proteome</keyword>
<dbReference type="EMBL" id="VRMN01000003">
    <property type="protein sequence ID" value="KAA8495344.1"/>
    <property type="molecule type" value="Genomic_DNA"/>
</dbReference>
<proteinExistence type="inferred from homology"/>
<dbReference type="Proteomes" id="UP000324585">
    <property type="component" value="Unassembled WGS sequence"/>
</dbReference>
<gene>
    <name evidence="3" type="ORF">FVE85_1499</name>
</gene>
<evidence type="ECO:0000313" key="3">
    <source>
        <dbReference type="EMBL" id="KAA8495344.1"/>
    </source>
</evidence>
<dbReference type="InterPro" id="IPR009829">
    <property type="entry name" value="SKA1"/>
</dbReference>
<feature type="region of interest" description="Disordered" evidence="2">
    <location>
        <begin position="165"/>
        <end position="225"/>
    </location>
</feature>
<dbReference type="GO" id="GO:0007059">
    <property type="term" value="P:chromosome segregation"/>
    <property type="evidence" value="ECO:0007669"/>
    <property type="project" value="InterPro"/>
</dbReference>
<protein>
    <submittedName>
        <fullName evidence="3">Spindle and kinetochore-associated protein 1-like</fullName>
    </submittedName>
</protein>
<dbReference type="Gene3D" id="1.10.10.1890">
    <property type="entry name" value="Ska1 microtubule binding domain-like"/>
    <property type="match status" value="1"/>
</dbReference>
<feature type="compositionally biased region" description="Basic and acidic residues" evidence="2">
    <location>
        <begin position="171"/>
        <end position="180"/>
    </location>
</feature>
<evidence type="ECO:0000313" key="4">
    <source>
        <dbReference type="Proteomes" id="UP000324585"/>
    </source>
</evidence>
<name>A0A5J4YXE9_PORPP</name>
<dbReference type="GO" id="GO:0072686">
    <property type="term" value="C:mitotic spindle"/>
    <property type="evidence" value="ECO:0007669"/>
    <property type="project" value="TreeGrafter"/>
</dbReference>
<dbReference type="GO" id="GO:0000940">
    <property type="term" value="C:outer kinetochore"/>
    <property type="evidence" value="ECO:0007669"/>
    <property type="project" value="TreeGrafter"/>
</dbReference>
<reference evidence="4" key="1">
    <citation type="journal article" date="2019" name="Nat. Commun.">
        <title>Expansion of phycobilisome linker gene families in mesophilic red algae.</title>
        <authorList>
            <person name="Lee J."/>
            <person name="Kim D."/>
            <person name="Bhattacharya D."/>
            <person name="Yoon H.S."/>
        </authorList>
    </citation>
    <scope>NUCLEOTIDE SEQUENCE [LARGE SCALE GENOMIC DNA]</scope>
    <source>
        <strain evidence="4">CCMP 1328</strain>
    </source>
</reference>
<evidence type="ECO:0000256" key="2">
    <source>
        <dbReference type="SAM" id="MobiDB-lite"/>
    </source>
</evidence>
<dbReference type="GO" id="GO:0005876">
    <property type="term" value="C:spindle microtubule"/>
    <property type="evidence" value="ECO:0007669"/>
    <property type="project" value="TreeGrafter"/>
</dbReference>
<organism evidence="3 4">
    <name type="scientific">Porphyridium purpureum</name>
    <name type="common">Red alga</name>
    <name type="synonym">Porphyridium cruentum</name>
    <dbReference type="NCBI Taxonomy" id="35688"/>
    <lineage>
        <taxon>Eukaryota</taxon>
        <taxon>Rhodophyta</taxon>
        <taxon>Bangiophyceae</taxon>
        <taxon>Porphyridiales</taxon>
        <taxon>Porphyridiaceae</taxon>
        <taxon>Porphyridium</taxon>
    </lineage>
</organism>